<dbReference type="SMART" id="SM00347">
    <property type="entry name" value="HTH_MARR"/>
    <property type="match status" value="1"/>
</dbReference>
<dbReference type="InterPro" id="IPR036390">
    <property type="entry name" value="WH_DNA-bd_sf"/>
</dbReference>
<dbReference type="PANTHER" id="PTHR33164">
    <property type="entry name" value="TRANSCRIPTIONAL REGULATOR, MARR FAMILY"/>
    <property type="match status" value="1"/>
</dbReference>
<dbReference type="SUPFAM" id="SSF46785">
    <property type="entry name" value="Winged helix' DNA-binding domain"/>
    <property type="match status" value="1"/>
</dbReference>
<dbReference type="PROSITE" id="PS50995">
    <property type="entry name" value="HTH_MARR_2"/>
    <property type="match status" value="1"/>
</dbReference>
<evidence type="ECO:0000259" key="1">
    <source>
        <dbReference type="PROSITE" id="PS50995"/>
    </source>
</evidence>
<dbReference type="PRINTS" id="PR00598">
    <property type="entry name" value="HTHMARR"/>
</dbReference>
<dbReference type="GO" id="GO:0006950">
    <property type="term" value="P:response to stress"/>
    <property type="evidence" value="ECO:0007669"/>
    <property type="project" value="TreeGrafter"/>
</dbReference>
<dbReference type="InterPro" id="IPR036388">
    <property type="entry name" value="WH-like_DNA-bd_sf"/>
</dbReference>
<dbReference type="InterPro" id="IPR039422">
    <property type="entry name" value="MarR/SlyA-like"/>
</dbReference>
<dbReference type="InterPro" id="IPR000835">
    <property type="entry name" value="HTH_MarR-typ"/>
</dbReference>
<comment type="caution">
    <text evidence="2">The sequence shown here is derived from an EMBL/GenBank/DDBJ whole genome shotgun (WGS) entry which is preliminary data.</text>
</comment>
<organism evidence="2">
    <name type="scientific">bioreactor metagenome</name>
    <dbReference type="NCBI Taxonomy" id="1076179"/>
    <lineage>
        <taxon>unclassified sequences</taxon>
        <taxon>metagenomes</taxon>
        <taxon>ecological metagenomes</taxon>
    </lineage>
</organism>
<name>A0A645BRG2_9ZZZZ</name>
<accession>A0A645BRG2</accession>
<evidence type="ECO:0000313" key="2">
    <source>
        <dbReference type="EMBL" id="MPM67915.1"/>
    </source>
</evidence>
<gene>
    <name evidence="2" type="ORF">SDC9_114840</name>
</gene>
<sequence length="173" mass="19631">MDDHGLGKRIILLNMLRRRMMHGVNSEKEVVPGQYPLLNYLSKNPDASQQDLASMLFVSPASVAQSTKRLQSAGMLEKTSDPENLRKNRLRVTPAGQTVVDTFHALSDRVDRQTFRGFSEEEEAVLLSLLNRMIQNLATEEDLAMLRAMENQDTPHGKFCHHHTKSEEKTNKC</sequence>
<dbReference type="Gene3D" id="1.10.10.10">
    <property type="entry name" value="Winged helix-like DNA-binding domain superfamily/Winged helix DNA-binding domain"/>
    <property type="match status" value="1"/>
</dbReference>
<feature type="domain" description="HTH marR-type" evidence="1">
    <location>
        <begin position="1"/>
        <end position="135"/>
    </location>
</feature>
<dbReference type="EMBL" id="VSSQ01021958">
    <property type="protein sequence ID" value="MPM67915.1"/>
    <property type="molecule type" value="Genomic_DNA"/>
</dbReference>
<dbReference type="AlphaFoldDB" id="A0A645BRG2"/>
<dbReference type="PANTHER" id="PTHR33164:SF43">
    <property type="entry name" value="HTH-TYPE TRANSCRIPTIONAL REPRESSOR YETL"/>
    <property type="match status" value="1"/>
</dbReference>
<proteinExistence type="predicted"/>
<dbReference type="Pfam" id="PF12802">
    <property type="entry name" value="MarR_2"/>
    <property type="match status" value="1"/>
</dbReference>
<reference evidence="2" key="1">
    <citation type="submission" date="2019-08" db="EMBL/GenBank/DDBJ databases">
        <authorList>
            <person name="Kucharzyk K."/>
            <person name="Murdoch R.W."/>
            <person name="Higgins S."/>
            <person name="Loffler F."/>
        </authorList>
    </citation>
    <scope>NUCLEOTIDE SEQUENCE</scope>
</reference>
<protein>
    <recommendedName>
        <fullName evidence="1">HTH marR-type domain-containing protein</fullName>
    </recommendedName>
</protein>
<dbReference type="GO" id="GO:0003700">
    <property type="term" value="F:DNA-binding transcription factor activity"/>
    <property type="evidence" value="ECO:0007669"/>
    <property type="project" value="InterPro"/>
</dbReference>